<dbReference type="EMBL" id="JBJQOH010000003">
    <property type="protein sequence ID" value="KAL3690699.1"/>
    <property type="molecule type" value="Genomic_DNA"/>
</dbReference>
<comment type="caution">
    <text evidence="1">The sequence shown here is derived from an EMBL/GenBank/DDBJ whole genome shotgun (WGS) entry which is preliminary data.</text>
</comment>
<accession>A0ABD3HKH6</accession>
<organism evidence="1 2">
    <name type="scientific">Riccia sorocarpa</name>
    <dbReference type="NCBI Taxonomy" id="122646"/>
    <lineage>
        <taxon>Eukaryota</taxon>
        <taxon>Viridiplantae</taxon>
        <taxon>Streptophyta</taxon>
        <taxon>Embryophyta</taxon>
        <taxon>Marchantiophyta</taxon>
        <taxon>Marchantiopsida</taxon>
        <taxon>Marchantiidae</taxon>
        <taxon>Marchantiales</taxon>
        <taxon>Ricciaceae</taxon>
        <taxon>Riccia</taxon>
    </lineage>
</organism>
<reference evidence="1 2" key="1">
    <citation type="submission" date="2024-09" db="EMBL/GenBank/DDBJ databases">
        <title>Chromosome-scale assembly of Riccia sorocarpa.</title>
        <authorList>
            <person name="Paukszto L."/>
        </authorList>
    </citation>
    <scope>NUCLEOTIDE SEQUENCE [LARGE SCALE GENOMIC DNA]</scope>
    <source>
        <strain evidence="1">LP-2024</strain>
        <tissue evidence="1">Aerial parts of the thallus</tissue>
    </source>
</reference>
<dbReference type="Proteomes" id="UP001633002">
    <property type="component" value="Unassembled WGS sequence"/>
</dbReference>
<proteinExistence type="predicted"/>
<evidence type="ECO:0000313" key="2">
    <source>
        <dbReference type="Proteomes" id="UP001633002"/>
    </source>
</evidence>
<dbReference type="AlphaFoldDB" id="A0ABD3HKH6"/>
<evidence type="ECO:0000313" key="1">
    <source>
        <dbReference type="EMBL" id="KAL3690699.1"/>
    </source>
</evidence>
<keyword evidence="2" id="KW-1185">Reference proteome</keyword>
<sequence>MSVAVTRGAKSKGSPFLDRILQTWFKFRKGLNLHPNATEVPRTLPIKSLKWLWKLQQRREEVGFCWSSTRLSCLTVVDKALQDHKSNPLAIALISDHCRFSWNERNRYIFDNKSSWTSIEQLMQELQLVAKAIGWSRKGDTGERVRRRNEEFIRKAEEEWVRM</sequence>
<gene>
    <name evidence="1" type="ORF">R1sor_004350</name>
</gene>
<protein>
    <submittedName>
        <fullName evidence="1">Uncharacterized protein</fullName>
    </submittedName>
</protein>
<name>A0ABD3HKH6_9MARC</name>